<gene>
    <name evidence="2" type="ORF">CTI12_AA174090</name>
</gene>
<dbReference type="SUPFAM" id="SSF54277">
    <property type="entry name" value="CAD &amp; PB1 domains"/>
    <property type="match status" value="1"/>
</dbReference>
<dbReference type="PANTHER" id="PTHR32002:SF35">
    <property type="entry name" value="PROTEIN NLP6"/>
    <property type="match status" value="1"/>
</dbReference>
<dbReference type="InterPro" id="IPR045012">
    <property type="entry name" value="NLP"/>
</dbReference>
<evidence type="ECO:0000313" key="3">
    <source>
        <dbReference type="Proteomes" id="UP000245207"/>
    </source>
</evidence>
<dbReference type="PANTHER" id="PTHR32002">
    <property type="entry name" value="PROTEIN NLP8"/>
    <property type="match status" value="1"/>
</dbReference>
<dbReference type="AlphaFoldDB" id="A0A2U1PB01"/>
<evidence type="ECO:0000259" key="1">
    <source>
        <dbReference type="SMART" id="SM00666"/>
    </source>
</evidence>
<proteinExistence type="predicted"/>
<keyword evidence="3" id="KW-1185">Reference proteome</keyword>
<dbReference type="Proteomes" id="UP000245207">
    <property type="component" value="Unassembled WGS sequence"/>
</dbReference>
<dbReference type="Gene3D" id="3.10.20.90">
    <property type="entry name" value="Phosphatidylinositol 3-kinase Catalytic Subunit, Chain A, domain 1"/>
    <property type="match status" value="1"/>
</dbReference>
<dbReference type="InterPro" id="IPR000270">
    <property type="entry name" value="PB1_dom"/>
</dbReference>
<name>A0A2U1PB01_ARTAN</name>
<evidence type="ECO:0000313" key="2">
    <source>
        <dbReference type="EMBL" id="PWA82917.1"/>
    </source>
</evidence>
<dbReference type="SMART" id="SM00666">
    <property type="entry name" value="PB1"/>
    <property type="match status" value="1"/>
</dbReference>
<reference evidence="2 3" key="1">
    <citation type="journal article" date="2018" name="Mol. Plant">
        <title>The genome of Artemisia annua provides insight into the evolution of Asteraceae family and artemisinin biosynthesis.</title>
        <authorList>
            <person name="Shen Q."/>
            <person name="Zhang L."/>
            <person name="Liao Z."/>
            <person name="Wang S."/>
            <person name="Yan T."/>
            <person name="Shi P."/>
            <person name="Liu M."/>
            <person name="Fu X."/>
            <person name="Pan Q."/>
            <person name="Wang Y."/>
            <person name="Lv Z."/>
            <person name="Lu X."/>
            <person name="Zhang F."/>
            <person name="Jiang W."/>
            <person name="Ma Y."/>
            <person name="Chen M."/>
            <person name="Hao X."/>
            <person name="Li L."/>
            <person name="Tang Y."/>
            <person name="Lv G."/>
            <person name="Zhou Y."/>
            <person name="Sun X."/>
            <person name="Brodelius P.E."/>
            <person name="Rose J.K.C."/>
            <person name="Tang K."/>
        </authorList>
    </citation>
    <scope>NUCLEOTIDE SEQUENCE [LARGE SCALE GENOMIC DNA]</scope>
    <source>
        <strain evidence="3">cv. Huhao1</strain>
        <tissue evidence="2">Leaf</tissue>
    </source>
</reference>
<accession>A0A2U1PB01</accession>
<protein>
    <submittedName>
        <fullName evidence="2">PB1 domain-containing protein</fullName>
    </submittedName>
</protein>
<sequence length="248" mass="28099">MPCISTSDGELDYRVQRVLDNHNFQGKSGFIQFWECCASGDLDDVGCNLFLTDQSRFSGIHDNRLKDYRRTCLNDNYRFVGREKNVGNWFVGRAAQTHVADYQYDDEASGMGQLVVPVYHPGAVLKLAGIIEIVTAQCNETYAADFNQIQRSLMTVNLTSTYLGKTIKVQHNELVKFTLPSSAKLADLQEQVIMRFNELENKTFSIAYKDANHNLCSILSDHHLQFCIVESILNRTTLIRMVVKDVVG</sequence>
<organism evidence="2 3">
    <name type="scientific">Artemisia annua</name>
    <name type="common">Sweet wormwood</name>
    <dbReference type="NCBI Taxonomy" id="35608"/>
    <lineage>
        <taxon>Eukaryota</taxon>
        <taxon>Viridiplantae</taxon>
        <taxon>Streptophyta</taxon>
        <taxon>Embryophyta</taxon>
        <taxon>Tracheophyta</taxon>
        <taxon>Spermatophyta</taxon>
        <taxon>Magnoliopsida</taxon>
        <taxon>eudicotyledons</taxon>
        <taxon>Gunneridae</taxon>
        <taxon>Pentapetalae</taxon>
        <taxon>asterids</taxon>
        <taxon>campanulids</taxon>
        <taxon>Asterales</taxon>
        <taxon>Asteraceae</taxon>
        <taxon>Asteroideae</taxon>
        <taxon>Anthemideae</taxon>
        <taxon>Artemisiinae</taxon>
        <taxon>Artemisia</taxon>
    </lineage>
</organism>
<feature type="domain" description="PB1" evidence="1">
    <location>
        <begin position="164"/>
        <end position="246"/>
    </location>
</feature>
<dbReference type="GO" id="GO:0003700">
    <property type="term" value="F:DNA-binding transcription factor activity"/>
    <property type="evidence" value="ECO:0007669"/>
    <property type="project" value="InterPro"/>
</dbReference>
<comment type="caution">
    <text evidence="2">The sequence shown here is derived from an EMBL/GenBank/DDBJ whole genome shotgun (WGS) entry which is preliminary data.</text>
</comment>
<dbReference type="EMBL" id="PKPP01001414">
    <property type="protein sequence ID" value="PWA82917.1"/>
    <property type="molecule type" value="Genomic_DNA"/>
</dbReference>